<dbReference type="Pfam" id="PF08353">
    <property type="entry name" value="MurT_C"/>
    <property type="match status" value="1"/>
</dbReference>
<reference evidence="8 9" key="1">
    <citation type="submission" date="2014-03" db="EMBL/GenBank/DDBJ databases">
        <title>Genomics of Bifidobacteria.</title>
        <authorList>
            <person name="Ventura M."/>
            <person name="Milani C."/>
            <person name="Lugli G.A."/>
        </authorList>
    </citation>
    <scope>NUCLEOTIDE SEQUENCE [LARGE SCALE GENOMIC DNA]</scope>
    <source>
        <strain evidence="8 9">LMG 11597</strain>
    </source>
</reference>
<comment type="catalytic activity">
    <reaction evidence="4">
        <text>beta-D-GlcNAc-(1-&gt;4)-Mur2Ac(oyl-L-Ala-gamma-D-Glu-L-Lys-D-Ala-D-Ala)-di-trans,octa-cis-undecaprenyl diphosphate + ATP = beta-D-GlcNAc-(1-&gt;4)-Mur2Ac(oyl-L-Ala-gamma-D-O-P-Glu-L-Lys-D-Ala-D-Ala)-di-trans,octa-cis-undecaprenyl diphosphate + ADP</text>
        <dbReference type="Rhea" id="RHEA:59488"/>
        <dbReference type="ChEBI" id="CHEBI:30616"/>
        <dbReference type="ChEBI" id="CHEBI:60033"/>
        <dbReference type="ChEBI" id="CHEBI:143132"/>
        <dbReference type="ChEBI" id="CHEBI:456216"/>
    </reaction>
</comment>
<dbReference type="InterPro" id="IPR036565">
    <property type="entry name" value="Mur-like_cat_sf"/>
</dbReference>
<accession>A0A087E822</accession>
<keyword evidence="4" id="KW-0961">Cell wall biogenesis/degradation</keyword>
<dbReference type="GO" id="GO:0009252">
    <property type="term" value="P:peptidoglycan biosynthetic process"/>
    <property type="evidence" value="ECO:0007669"/>
    <property type="project" value="UniProtKB-UniRule"/>
</dbReference>
<feature type="compositionally biased region" description="Basic and acidic residues" evidence="5">
    <location>
        <begin position="1"/>
        <end position="21"/>
    </location>
</feature>
<evidence type="ECO:0000256" key="1">
    <source>
        <dbReference type="ARBA" id="ARBA00022598"/>
    </source>
</evidence>
<feature type="region of interest" description="Disordered" evidence="5">
    <location>
        <begin position="1"/>
        <end position="76"/>
    </location>
</feature>
<dbReference type="InterPro" id="IPR018109">
    <property type="entry name" value="Folylpolyglutamate_synth_CS"/>
</dbReference>
<dbReference type="InterPro" id="IPR043703">
    <property type="entry name" value="Lipid_II_synth_MurT"/>
</dbReference>
<comment type="catalytic activity">
    <reaction evidence="4">
        <text>beta-D-GlcNAc-(1-&gt;4)-Mur2Ac(oyl-L-Ala-gamma-D-O-P-Glu-L-Lys-D-Ala-D-Ala)-di-trans,octa-cis-undecaprenyl diphosphate + NH4(+) = beta-D-GlcNAc-(1-&gt;4)-Mur2Ac(oyl-L-Ala-D-isoglutaminyl-L-Lys-D-Ala-D-Ala)-di-trans,octa-cis-undecaprenyl diphosphate + phosphate + H(+)</text>
        <dbReference type="Rhea" id="RHEA:57932"/>
        <dbReference type="ChEBI" id="CHEBI:15378"/>
        <dbReference type="ChEBI" id="CHEBI:28938"/>
        <dbReference type="ChEBI" id="CHEBI:43474"/>
        <dbReference type="ChEBI" id="CHEBI:62233"/>
        <dbReference type="ChEBI" id="CHEBI:143132"/>
    </reaction>
</comment>
<keyword evidence="2 4" id="KW-0547">Nucleotide-binding</keyword>
<evidence type="ECO:0000259" key="6">
    <source>
        <dbReference type="Pfam" id="PF08245"/>
    </source>
</evidence>
<evidence type="ECO:0000256" key="5">
    <source>
        <dbReference type="SAM" id="MobiDB-lite"/>
    </source>
</evidence>
<dbReference type="UniPathway" id="UPA00219"/>
<feature type="domain" description="Mur ligase central" evidence="6">
    <location>
        <begin position="206"/>
        <end position="347"/>
    </location>
</feature>
<dbReference type="GO" id="GO:0005524">
    <property type="term" value="F:ATP binding"/>
    <property type="evidence" value="ECO:0007669"/>
    <property type="project" value="UniProtKB-UniRule"/>
</dbReference>
<comment type="pathway">
    <text evidence="4">Cell wall biogenesis; peptidoglycan biosynthesis.</text>
</comment>
<proteinExistence type="inferred from homology"/>
<dbReference type="eggNOG" id="COG0771">
    <property type="taxonomic scope" value="Bacteria"/>
</dbReference>
<evidence type="ECO:0000259" key="7">
    <source>
        <dbReference type="Pfam" id="PF08353"/>
    </source>
</evidence>
<sequence length="636" mass="67884">MENHEETPAMPTRHERSDTQRSEGTIEPAHAPMNAPMDAPAESVEPANGPDNPSRPIESDESAGPAVASNAPNEPIDSNVLAESAISLGMPENVSSVPLDPVITPSRPARTISAQATRTEVVAESGKARSSALQRTSTRQSSAQHVANSRAPWYSFATPALGKMVRWASRLLRHGGSALPGQVVERFDRGFLARTLSELPYGVVLVSGTNGKTTTTRMVASMLESLGLRVFTNPTGSNFTRGVVAALLNKASLTGKLDADIAVLELDEAYAVHFVKQIRPRYSLLLNVMRDQLDRFGEIDNTARLLGRVAQATSGTVVLNREDARIAHLAADVPHDAKTTYFGLVNSLRVFFPSDDDMHASDMGQGAHAAATRSANIRTGSSAFANTLSGMPAPGVLDTGSPRLNLGRKAFESTAQPADVVLKHVGDHEAEFLIDGRAVNTSVKLEGVYNLFNAAAALAVVRAVAADGACNADSAIDASDERLMAALAQVTPAFGRGEVIDVHGTPVELLLVKNPMGFRLSLSSFPPENHDTMIAICDEYADGRDMSWLWDVDFGSLRSEGVAMVSGTRAWDMALRLEYDQVAVGQTDTDLEQSVERFVAANPGKPKHMYCTYTAMLRARAALSRIAPVADAGVGH</sequence>
<organism evidence="8 9">
    <name type="scientific">Bifidobacterium subtile</name>
    <dbReference type="NCBI Taxonomy" id="77635"/>
    <lineage>
        <taxon>Bacteria</taxon>
        <taxon>Bacillati</taxon>
        <taxon>Actinomycetota</taxon>
        <taxon>Actinomycetes</taxon>
        <taxon>Bifidobacteriales</taxon>
        <taxon>Bifidobacteriaceae</taxon>
        <taxon>Bifidobacterium</taxon>
    </lineage>
</organism>
<dbReference type="Pfam" id="PF08245">
    <property type="entry name" value="Mur_ligase_M"/>
    <property type="match status" value="1"/>
</dbReference>
<dbReference type="GO" id="GO:0004326">
    <property type="term" value="F:tetrahydrofolylpolyglutamate synthase activity"/>
    <property type="evidence" value="ECO:0007669"/>
    <property type="project" value="InterPro"/>
</dbReference>
<dbReference type="GO" id="GO:0140282">
    <property type="term" value="F:carbon-nitrogen ligase activity on lipid II"/>
    <property type="evidence" value="ECO:0007669"/>
    <property type="project" value="UniProtKB-UniRule"/>
</dbReference>
<feature type="compositionally biased region" description="Polar residues" evidence="5">
    <location>
        <begin position="131"/>
        <end position="144"/>
    </location>
</feature>
<name>A0A087E822_9BIFI</name>
<keyword evidence="4" id="KW-0573">Peptidoglycan synthesis</keyword>
<dbReference type="GO" id="GO:0046872">
    <property type="term" value="F:metal ion binding"/>
    <property type="evidence" value="ECO:0007669"/>
    <property type="project" value="UniProtKB-KW"/>
</dbReference>
<feature type="active site" evidence="4">
    <location>
        <position position="545"/>
    </location>
</feature>
<dbReference type="Gene3D" id="3.40.1190.10">
    <property type="entry name" value="Mur-like, catalytic domain"/>
    <property type="match status" value="1"/>
</dbReference>
<evidence type="ECO:0000256" key="4">
    <source>
        <dbReference type="HAMAP-Rule" id="MF_02214"/>
    </source>
</evidence>
<dbReference type="InterPro" id="IPR013564">
    <property type="entry name" value="MurT_C"/>
</dbReference>
<keyword evidence="9" id="KW-1185">Reference proteome</keyword>
<comment type="caution">
    <text evidence="4">Lacks conserved residue(s) required for the propagation of feature annotation.</text>
</comment>
<comment type="similarity">
    <text evidence="4">Belongs to the MurCDEF family. MurT subfamily.</text>
</comment>
<dbReference type="Proteomes" id="UP000029055">
    <property type="component" value="Unassembled WGS sequence"/>
</dbReference>
<feature type="domain" description="Lipid II isoglutaminyl synthase (glutamine-hydrolyzing) subunit MurT C-terminal" evidence="7">
    <location>
        <begin position="511"/>
        <end position="616"/>
    </location>
</feature>
<keyword evidence="3 4" id="KW-0067">ATP-binding</keyword>
<dbReference type="AlphaFoldDB" id="A0A087E822"/>
<dbReference type="PANTHER" id="PTHR23135:SF7">
    <property type="entry name" value="LIPID II ISOGLUTAMINYL SYNTHASE (GLUTAMINE-HYDROLYZING) SUBUNIT MURT"/>
    <property type="match status" value="1"/>
</dbReference>
<keyword evidence="4" id="KW-0479">Metal-binding</keyword>
<comment type="subunit">
    <text evidence="4">Forms a heterodimer with GatD.</text>
</comment>
<dbReference type="GO" id="GO:0071555">
    <property type="term" value="P:cell wall organization"/>
    <property type="evidence" value="ECO:0007669"/>
    <property type="project" value="UniProtKB-KW"/>
</dbReference>
<dbReference type="PROSITE" id="PS01011">
    <property type="entry name" value="FOLYLPOLYGLU_SYNT_1"/>
    <property type="match status" value="1"/>
</dbReference>
<dbReference type="STRING" id="77635.BISU_0399"/>
<comment type="function">
    <text evidence="4">The lipid II isoglutaminyl synthase complex catalyzes the formation of alpha-D-isoglutamine in the cell wall lipid II stem peptide. The MurT subunit catalyzes the ATP-dependent amidation of D-glutamate residue of lipid II, converting it to an isoglutamine residue.</text>
</comment>
<dbReference type="PANTHER" id="PTHR23135">
    <property type="entry name" value="MUR LIGASE FAMILY MEMBER"/>
    <property type="match status" value="1"/>
</dbReference>
<dbReference type="EMBL" id="JGZR01000006">
    <property type="protein sequence ID" value="KFJ03923.1"/>
    <property type="molecule type" value="Genomic_DNA"/>
</dbReference>
<comment type="catalytic activity">
    <reaction evidence="4">
        <text>beta-D-GlcNAc-(1-&gt;4)-Mur2Ac(oyl-L-Ala-gamma-D-Glu-L-Lys-D-Ala-D-Ala)-di-trans,octa-cis-undecaprenyl diphosphate + L-glutamine + ATP + H2O = beta-D-GlcNAc-(1-&gt;4)-Mur2Ac(oyl-L-Ala-D-isoglutaminyl-L-Lys-D-Ala-D-Ala)-di-trans,octa-cis-undecaprenyl diphosphate + L-glutamate + ADP + phosphate + H(+)</text>
        <dbReference type="Rhea" id="RHEA:57928"/>
        <dbReference type="ChEBI" id="CHEBI:15377"/>
        <dbReference type="ChEBI" id="CHEBI:15378"/>
        <dbReference type="ChEBI" id="CHEBI:29985"/>
        <dbReference type="ChEBI" id="CHEBI:30616"/>
        <dbReference type="ChEBI" id="CHEBI:43474"/>
        <dbReference type="ChEBI" id="CHEBI:58359"/>
        <dbReference type="ChEBI" id="CHEBI:60033"/>
        <dbReference type="ChEBI" id="CHEBI:62233"/>
        <dbReference type="ChEBI" id="CHEBI:456216"/>
        <dbReference type="EC" id="6.3.5.13"/>
    </reaction>
</comment>
<evidence type="ECO:0000313" key="9">
    <source>
        <dbReference type="Proteomes" id="UP000029055"/>
    </source>
</evidence>
<comment type="caution">
    <text evidence="8">The sequence shown here is derived from an EMBL/GenBank/DDBJ whole genome shotgun (WGS) entry which is preliminary data.</text>
</comment>
<keyword evidence="1 4" id="KW-0436">Ligase</keyword>
<evidence type="ECO:0000256" key="3">
    <source>
        <dbReference type="ARBA" id="ARBA00022840"/>
    </source>
</evidence>
<protein>
    <recommendedName>
        <fullName evidence="4">Lipid II isoglutaminyl synthase (glutamine-hydrolyzing) subunit MurT</fullName>
        <ecNumber evidence="4">6.3.5.13</ecNumber>
    </recommendedName>
</protein>
<dbReference type="InterPro" id="IPR013221">
    <property type="entry name" value="Mur_ligase_cen"/>
</dbReference>
<dbReference type="EC" id="6.3.5.13" evidence="4"/>
<evidence type="ECO:0000256" key="2">
    <source>
        <dbReference type="ARBA" id="ARBA00022741"/>
    </source>
</evidence>
<gene>
    <name evidence="4" type="primary">murT</name>
    <name evidence="8" type="ORF">BISU_0399</name>
</gene>
<dbReference type="SUPFAM" id="SSF53623">
    <property type="entry name" value="MurD-like peptide ligases, catalytic domain"/>
    <property type="match status" value="1"/>
</dbReference>
<evidence type="ECO:0000313" key="8">
    <source>
        <dbReference type="EMBL" id="KFJ03923.1"/>
    </source>
</evidence>
<keyword evidence="4" id="KW-0133">Cell shape</keyword>
<dbReference type="GO" id="GO:0008360">
    <property type="term" value="P:regulation of cell shape"/>
    <property type="evidence" value="ECO:0007669"/>
    <property type="project" value="UniProtKB-KW"/>
</dbReference>
<dbReference type="HAMAP" id="MF_02214">
    <property type="entry name" value="Lipid_II_synth_MurT"/>
    <property type="match status" value="1"/>
</dbReference>
<feature type="region of interest" description="Disordered" evidence="5">
    <location>
        <begin position="115"/>
        <end position="144"/>
    </location>
</feature>